<dbReference type="RefSeq" id="WP_066541426.1">
    <property type="nucleotide sequence ID" value="NZ_PDEA01000001.1"/>
</dbReference>
<accession>A0A2A7UQ77</accession>
<name>A0A2A7UQ77_COMTR</name>
<evidence type="ECO:0000313" key="3">
    <source>
        <dbReference type="EMBL" id="PEH87475.1"/>
    </source>
</evidence>
<feature type="transmembrane region" description="Helical" evidence="1">
    <location>
        <begin position="140"/>
        <end position="157"/>
    </location>
</feature>
<dbReference type="GO" id="GO:0004190">
    <property type="term" value="F:aspartic-type endopeptidase activity"/>
    <property type="evidence" value="ECO:0007669"/>
    <property type="project" value="InterPro"/>
</dbReference>
<sequence>MLGAIALQGLAAAVLAHVAWCDVRWRRIANRDVLLLAALGAAAAVLEVSPFGLDLGQALLGMALALLALLPFYLLRWMGAGDVKLAAAIGMWLGAAHAGEAWLISVLLAVAWGLGLQWARPGPAPLAVPRAAPRMPPLRQVPYGMALSLAAVAVWWLRR</sequence>
<keyword evidence="4" id="KW-1185">Reference proteome</keyword>
<dbReference type="STRING" id="1219032.GCA_001515545_03859"/>
<dbReference type="Proteomes" id="UP000220246">
    <property type="component" value="Unassembled WGS sequence"/>
</dbReference>
<reference evidence="4" key="1">
    <citation type="submission" date="2017-09" db="EMBL/GenBank/DDBJ databases">
        <title>FDA dAtabase for Regulatory Grade micrObial Sequences (FDA-ARGOS): Supporting development and validation of Infectious Disease Dx tests.</title>
        <authorList>
            <person name="Minogue T."/>
            <person name="Wolcott M."/>
            <person name="Wasieloski L."/>
            <person name="Aguilar W."/>
            <person name="Moore D."/>
            <person name="Tallon L."/>
            <person name="Sadzewicz L."/>
            <person name="Ott S."/>
            <person name="Zhao X."/>
            <person name="Nagaraj S."/>
            <person name="Vavikolanu K."/>
            <person name="Aluvathingal J."/>
            <person name="Nadendla S."/>
            <person name="Sichtig H."/>
        </authorList>
    </citation>
    <scope>NUCLEOTIDE SEQUENCE [LARGE SCALE GENOMIC DNA]</scope>
    <source>
        <strain evidence="4">FDAARGOS_394</strain>
    </source>
</reference>
<evidence type="ECO:0000313" key="4">
    <source>
        <dbReference type="Proteomes" id="UP000220246"/>
    </source>
</evidence>
<gene>
    <name evidence="3" type="ORF">CRM82_01525</name>
</gene>
<organism evidence="3 4">
    <name type="scientific">Comamonas terrigena</name>
    <dbReference type="NCBI Taxonomy" id="32013"/>
    <lineage>
        <taxon>Bacteria</taxon>
        <taxon>Pseudomonadati</taxon>
        <taxon>Pseudomonadota</taxon>
        <taxon>Betaproteobacteria</taxon>
        <taxon>Burkholderiales</taxon>
        <taxon>Comamonadaceae</taxon>
        <taxon>Comamonas</taxon>
    </lineage>
</organism>
<evidence type="ECO:0000256" key="1">
    <source>
        <dbReference type="SAM" id="Phobius"/>
    </source>
</evidence>
<keyword evidence="1" id="KW-1133">Transmembrane helix</keyword>
<dbReference type="GO" id="GO:0016020">
    <property type="term" value="C:membrane"/>
    <property type="evidence" value="ECO:0007669"/>
    <property type="project" value="InterPro"/>
</dbReference>
<dbReference type="AlphaFoldDB" id="A0A2A7UQ77"/>
<dbReference type="Pfam" id="PF01478">
    <property type="entry name" value="Peptidase_A24"/>
    <property type="match status" value="1"/>
</dbReference>
<comment type="caution">
    <text evidence="3">The sequence shown here is derived from an EMBL/GenBank/DDBJ whole genome shotgun (WGS) entry which is preliminary data.</text>
</comment>
<dbReference type="GeneID" id="80803418"/>
<dbReference type="OrthoDB" id="5953125at2"/>
<dbReference type="Gene3D" id="1.20.120.1220">
    <property type="match status" value="1"/>
</dbReference>
<dbReference type="InterPro" id="IPR000045">
    <property type="entry name" value="Prepilin_IV_endopep_pep"/>
</dbReference>
<proteinExistence type="predicted"/>
<keyword evidence="1" id="KW-0472">Membrane</keyword>
<feature type="transmembrane region" description="Helical" evidence="1">
    <location>
        <begin position="55"/>
        <end position="75"/>
    </location>
</feature>
<feature type="transmembrane region" description="Helical" evidence="1">
    <location>
        <begin position="101"/>
        <end position="120"/>
    </location>
</feature>
<keyword evidence="1" id="KW-0812">Transmembrane</keyword>
<evidence type="ECO:0000259" key="2">
    <source>
        <dbReference type="Pfam" id="PF01478"/>
    </source>
</evidence>
<protein>
    <submittedName>
        <fullName evidence="3">Prepilin peptidase</fullName>
    </submittedName>
</protein>
<feature type="domain" description="Prepilin type IV endopeptidase peptidase" evidence="2">
    <location>
        <begin position="11"/>
        <end position="114"/>
    </location>
</feature>
<dbReference type="EMBL" id="PDEA01000001">
    <property type="protein sequence ID" value="PEH87475.1"/>
    <property type="molecule type" value="Genomic_DNA"/>
</dbReference>